<organism evidence="2 3">
    <name type="scientific">Vreelandella hamiltonii</name>
    <dbReference type="NCBI Taxonomy" id="502829"/>
    <lineage>
        <taxon>Bacteria</taxon>
        <taxon>Pseudomonadati</taxon>
        <taxon>Pseudomonadota</taxon>
        <taxon>Gammaproteobacteria</taxon>
        <taxon>Oceanospirillales</taxon>
        <taxon>Halomonadaceae</taxon>
        <taxon>Vreelandella</taxon>
    </lineage>
</organism>
<proteinExistence type="predicted"/>
<dbReference type="SMART" id="SM00731">
    <property type="entry name" value="SprT"/>
    <property type="match status" value="1"/>
</dbReference>
<protein>
    <recommendedName>
        <fullName evidence="1">SprT-like domain-containing protein</fullName>
    </recommendedName>
</protein>
<accession>A0A8H9IMJ2</accession>
<sequence>MNTTPLPSWPADELEALSPPALASAARERVAEALARCREVYPTLPTPGVWFDLKGAGAGQVHWGRQGLRFNPVLMAANRMAFFDEVIPHEMAHWLVFHLANGTRLKPHGREWQTVMRDLFGLEPRVTHRFDIGQAQSRPYRYQCACQTHAFTARRHALVVKGQRYRCRHCHQTLVYST</sequence>
<gene>
    <name evidence="2" type="ORF">GCM10007157_00580</name>
</gene>
<evidence type="ECO:0000313" key="3">
    <source>
        <dbReference type="Proteomes" id="UP000623776"/>
    </source>
</evidence>
<dbReference type="Proteomes" id="UP000623776">
    <property type="component" value="Unassembled WGS sequence"/>
</dbReference>
<dbReference type="GO" id="GO:0006950">
    <property type="term" value="P:response to stress"/>
    <property type="evidence" value="ECO:0007669"/>
    <property type="project" value="UniProtKB-ARBA"/>
</dbReference>
<dbReference type="EMBL" id="BMXN01000001">
    <property type="protein sequence ID" value="GHD53417.1"/>
    <property type="molecule type" value="Genomic_DNA"/>
</dbReference>
<dbReference type="RefSeq" id="WP_189462521.1">
    <property type="nucleotide sequence ID" value="NZ_BMXN01000001.1"/>
</dbReference>
<dbReference type="InterPro" id="IPR035240">
    <property type="entry name" value="SprT_Zn_ribbon"/>
</dbReference>
<name>A0A8H9IMJ2_9GAMM</name>
<dbReference type="PANTHER" id="PTHR38773">
    <property type="entry name" value="PROTEIN SPRT"/>
    <property type="match status" value="1"/>
</dbReference>
<dbReference type="InterPro" id="IPR006640">
    <property type="entry name" value="SprT-like_domain"/>
</dbReference>
<feature type="domain" description="SprT-like" evidence="1">
    <location>
        <begin position="31"/>
        <end position="177"/>
    </location>
</feature>
<dbReference type="Pfam" id="PF10263">
    <property type="entry name" value="SprT-like"/>
    <property type="match status" value="1"/>
</dbReference>
<keyword evidence="3" id="KW-1185">Reference proteome</keyword>
<reference evidence="3" key="1">
    <citation type="journal article" date="2019" name="Int. J. Syst. Evol. Microbiol.">
        <title>The Global Catalogue of Microorganisms (GCM) 10K type strain sequencing project: providing services to taxonomists for standard genome sequencing and annotation.</title>
        <authorList>
            <consortium name="The Broad Institute Genomics Platform"/>
            <consortium name="The Broad Institute Genome Sequencing Center for Infectious Disease"/>
            <person name="Wu L."/>
            <person name="Ma J."/>
        </authorList>
    </citation>
    <scope>NUCLEOTIDE SEQUENCE [LARGE SCALE GENOMIC DNA]</scope>
    <source>
        <strain evidence="3">KCTC 22154</strain>
    </source>
</reference>
<dbReference type="AlphaFoldDB" id="A0A8H9IMJ2"/>
<comment type="caution">
    <text evidence="2">The sequence shown here is derived from an EMBL/GenBank/DDBJ whole genome shotgun (WGS) entry which is preliminary data.</text>
</comment>
<dbReference type="Pfam" id="PF17283">
    <property type="entry name" value="Zn_ribbon_SprT"/>
    <property type="match status" value="1"/>
</dbReference>
<evidence type="ECO:0000259" key="1">
    <source>
        <dbReference type="SMART" id="SM00731"/>
    </source>
</evidence>
<evidence type="ECO:0000313" key="2">
    <source>
        <dbReference type="EMBL" id="GHD53417.1"/>
    </source>
</evidence>
<dbReference type="PANTHER" id="PTHR38773:SF1">
    <property type="entry name" value="PROTEIN SPRT"/>
    <property type="match status" value="1"/>
</dbReference>